<gene>
    <name evidence="2" type="ORF">D2E76_27785</name>
</gene>
<protein>
    <submittedName>
        <fullName evidence="2">Nuclear transport factor 2 family protein</fullName>
    </submittedName>
</protein>
<dbReference type="RefSeq" id="WP_100451778.1">
    <property type="nucleotide sequence ID" value="NZ_JAMLBL010000015.1"/>
</dbReference>
<feature type="domain" description="SnoaL-like" evidence="1">
    <location>
        <begin position="12"/>
        <end position="118"/>
    </location>
</feature>
<evidence type="ECO:0000259" key="1">
    <source>
        <dbReference type="Pfam" id="PF12680"/>
    </source>
</evidence>
<accession>A0ABD7HFU3</accession>
<reference evidence="2 3" key="1">
    <citation type="submission" date="2018-08" db="EMBL/GenBank/DDBJ databases">
        <title>Linezolid Resistance in Mycobacterium abscessus: MIC Distribution and Comprehensive Investigation of Resistance Mechanisms.</title>
        <authorList>
            <person name="Ye M."/>
            <person name="Xu L."/>
            <person name="Zou Y."/>
            <person name="Li B."/>
            <person name="Guo Q."/>
            <person name="Zhang Y."/>
            <person name="Zhan M."/>
            <person name="Xu B."/>
            <person name="Yu F."/>
            <person name="Zhang Z."/>
            <person name="Chu H."/>
        </authorList>
    </citation>
    <scope>NUCLEOTIDE SEQUENCE [LARGE SCALE GENOMIC DNA]</scope>
    <source>
        <strain evidence="2 3">G143</strain>
    </source>
</reference>
<dbReference type="PANTHER" id="PTHR41252:SF1">
    <property type="entry name" value="BLR2505 PROTEIN"/>
    <property type="match status" value="1"/>
</dbReference>
<dbReference type="Proteomes" id="UP000284557">
    <property type="component" value="Unassembled WGS sequence"/>
</dbReference>
<organism evidence="2 3">
    <name type="scientific">Mycobacteroides abscessus</name>
    <dbReference type="NCBI Taxonomy" id="36809"/>
    <lineage>
        <taxon>Bacteria</taxon>
        <taxon>Bacillati</taxon>
        <taxon>Actinomycetota</taxon>
        <taxon>Actinomycetes</taxon>
        <taxon>Mycobacteriales</taxon>
        <taxon>Mycobacteriaceae</taxon>
        <taxon>Mycobacteroides</taxon>
    </lineage>
</organism>
<dbReference type="InterPro" id="IPR037401">
    <property type="entry name" value="SnoaL-like"/>
</dbReference>
<evidence type="ECO:0000313" key="3">
    <source>
        <dbReference type="Proteomes" id="UP000284557"/>
    </source>
</evidence>
<dbReference type="PANTHER" id="PTHR41252">
    <property type="entry name" value="BLR2505 PROTEIN"/>
    <property type="match status" value="1"/>
</dbReference>
<dbReference type="AlphaFoldDB" id="A0ABD7HFU3"/>
<dbReference type="Pfam" id="PF12680">
    <property type="entry name" value="SnoaL_2"/>
    <property type="match status" value="1"/>
</dbReference>
<name>A0ABD7HFU3_9MYCO</name>
<dbReference type="Gene3D" id="3.10.450.50">
    <property type="match status" value="1"/>
</dbReference>
<comment type="caution">
    <text evidence="2">The sequence shown here is derived from an EMBL/GenBank/DDBJ whole genome shotgun (WGS) entry which is preliminary data.</text>
</comment>
<dbReference type="EMBL" id="QXBN01000058">
    <property type="protein sequence ID" value="RIT28079.1"/>
    <property type="molecule type" value="Genomic_DNA"/>
</dbReference>
<dbReference type="InterPro" id="IPR032710">
    <property type="entry name" value="NTF2-like_dom_sf"/>
</dbReference>
<proteinExistence type="predicted"/>
<sequence length="140" mass="15361">MTRSTADNQEVVRRFLASLERLDIPALRELITDDFSWTVPGGLSISGTYEGKSAFENQFLVGAAELFATGTLTFDIKHLFAEGEVVVAEYTGTGKSATTGKPYRNHYCVIFHVRNGKIELGREYMDTAHVAEALLADSPA</sequence>
<dbReference type="SUPFAM" id="SSF54427">
    <property type="entry name" value="NTF2-like"/>
    <property type="match status" value="1"/>
</dbReference>
<evidence type="ECO:0000313" key="2">
    <source>
        <dbReference type="EMBL" id="RIT28079.1"/>
    </source>
</evidence>